<dbReference type="PANTHER" id="PTHR46142:SF3">
    <property type="entry name" value="F18B13.24 PROTEIN"/>
    <property type="match status" value="1"/>
</dbReference>
<organism evidence="2 3">
    <name type="scientific">Paraburkholderia graminis</name>
    <dbReference type="NCBI Taxonomy" id="60548"/>
    <lineage>
        <taxon>Bacteria</taxon>
        <taxon>Pseudomonadati</taxon>
        <taxon>Pseudomonadota</taxon>
        <taxon>Betaproteobacteria</taxon>
        <taxon>Burkholderiales</taxon>
        <taxon>Burkholderiaceae</taxon>
        <taxon>Paraburkholderia</taxon>
    </lineage>
</organism>
<dbReference type="InterPro" id="IPR029068">
    <property type="entry name" value="Glyas_Bleomycin-R_OHBP_Dase"/>
</dbReference>
<dbReference type="PROSITE" id="PS51819">
    <property type="entry name" value="VOC"/>
    <property type="match status" value="1"/>
</dbReference>
<sequence length="163" mass="17676">MPIAKLAHYSIRTADLARSCRFYERVLGFRQGYRPPFGFPGAWLYKGGDEAEFGTVHLIGVDADNPAGLNAYLGDKALPASGTGTVDHIAFLATGVEAMWNTLKAEGIVWRDRTVPSLGLHQVFIEDPSGVTIELNYPAEEISRLGESRAALAQDSTHAGERS</sequence>
<evidence type="ECO:0000313" key="3">
    <source>
        <dbReference type="Proteomes" id="UP001245184"/>
    </source>
</evidence>
<name>A0ABD5C7Y0_9BURK</name>
<dbReference type="SUPFAM" id="SSF54593">
    <property type="entry name" value="Glyoxalase/Bleomycin resistance protein/Dihydroxybiphenyl dioxygenase"/>
    <property type="match status" value="1"/>
</dbReference>
<feature type="domain" description="VOC" evidence="1">
    <location>
        <begin position="5"/>
        <end position="138"/>
    </location>
</feature>
<dbReference type="Proteomes" id="UP001245184">
    <property type="component" value="Unassembled WGS sequence"/>
</dbReference>
<gene>
    <name evidence="2" type="ORF">QF025_000075</name>
</gene>
<protein>
    <submittedName>
        <fullName evidence="2">Catechol 2,3-dioxygenase-like lactoylglutathione lyase family enzyme</fullName>
    </submittedName>
</protein>
<dbReference type="Pfam" id="PF00903">
    <property type="entry name" value="Glyoxalase"/>
    <property type="match status" value="1"/>
</dbReference>
<reference evidence="2 3" key="1">
    <citation type="submission" date="2023-08" db="EMBL/GenBank/DDBJ databases">
        <title>Genome sequencing of plant associated microbes to promote plant fitness in Sorghum bicolor and Oryza sativa.</title>
        <authorList>
            <person name="Coleman-Derr D."/>
        </authorList>
    </citation>
    <scope>NUCLEOTIDE SEQUENCE [LARGE SCALE GENOMIC DNA]</scope>
    <source>
        <strain evidence="2 3">SLBN-33</strain>
    </source>
</reference>
<dbReference type="RefSeq" id="WP_310029524.1">
    <property type="nucleotide sequence ID" value="NZ_JAVIZN010000002.1"/>
</dbReference>
<dbReference type="InterPro" id="IPR004360">
    <property type="entry name" value="Glyas_Fos-R_dOase_dom"/>
</dbReference>
<dbReference type="AlphaFoldDB" id="A0ABD5C7Y0"/>
<evidence type="ECO:0000259" key="1">
    <source>
        <dbReference type="PROSITE" id="PS51819"/>
    </source>
</evidence>
<comment type="caution">
    <text evidence="2">The sequence shown here is derived from an EMBL/GenBank/DDBJ whole genome shotgun (WGS) entry which is preliminary data.</text>
</comment>
<dbReference type="Gene3D" id="3.10.180.10">
    <property type="entry name" value="2,3-Dihydroxybiphenyl 1,2-Dioxygenase, domain 1"/>
    <property type="match status" value="1"/>
</dbReference>
<dbReference type="PANTHER" id="PTHR46142">
    <property type="match status" value="1"/>
</dbReference>
<proteinExistence type="predicted"/>
<dbReference type="InterPro" id="IPR037523">
    <property type="entry name" value="VOC_core"/>
</dbReference>
<accession>A0ABD5C7Y0</accession>
<evidence type="ECO:0000313" key="2">
    <source>
        <dbReference type="EMBL" id="MDR6201355.1"/>
    </source>
</evidence>
<dbReference type="EMBL" id="JAVIZN010000002">
    <property type="protein sequence ID" value="MDR6201355.1"/>
    <property type="molecule type" value="Genomic_DNA"/>
</dbReference>